<accession>A0A2G8SI21</accession>
<comment type="similarity">
    <text evidence="1">Belongs to the protein prenyltransferase subunit alpha family.</text>
</comment>
<evidence type="ECO:0000256" key="4">
    <source>
        <dbReference type="ARBA" id="ARBA00022737"/>
    </source>
</evidence>
<comment type="caution">
    <text evidence="5">The sequence shown here is derived from an EMBL/GenBank/DDBJ whole genome shotgun (WGS) entry which is preliminary data.</text>
</comment>
<protein>
    <recommendedName>
        <fullName evidence="7">Protein prenylyltransferase</fullName>
    </recommendedName>
</protein>
<dbReference type="GO" id="GO:0005737">
    <property type="term" value="C:cytoplasm"/>
    <property type="evidence" value="ECO:0007669"/>
    <property type="project" value="TreeGrafter"/>
</dbReference>
<keyword evidence="4" id="KW-0677">Repeat</keyword>
<dbReference type="SUPFAM" id="SSF48439">
    <property type="entry name" value="Protein prenylyltransferase"/>
    <property type="match status" value="1"/>
</dbReference>
<dbReference type="GO" id="GO:0008318">
    <property type="term" value="F:protein prenyltransferase activity"/>
    <property type="evidence" value="ECO:0007669"/>
    <property type="project" value="InterPro"/>
</dbReference>
<sequence>MNKNADLCSRLGDLLNVPPISIELLPGDASEWLASAPPEHAPFLFVDNNLGVPHKLAYKAYLEAVARFRAVRPRHDSIDHSHSAELLASSAVLLLVNPAHQTALNARKRLVLLGTHSAAHELRFTDALLTLRDGAKQSILWHHRRWVLRRIHPPLPSPSPSPFSESQAKGHGDGVDTLADIALSPATFRAEIAAVERACEAYPRNYHAWAHRFLCAEALVHVLAHVLSAFSPSSASASSPHDRHEALRELEAERAHIRTWVERHVADYSAMQYACRLEALVQGLPAPDTETKTKTETEKGAEAGAHALELVRAYSSHEALWLYLRGAVALDLFPPGTQGDAGAAIDGLTESYLREGATAVAGHQVVSGTYGHAVRFSAWRKWSVSPRVSNFNA</sequence>
<reference evidence="5 6" key="1">
    <citation type="journal article" date="2015" name="Sci. Rep.">
        <title>Chromosome-level genome map provides insights into diverse defense mechanisms in the medicinal fungus Ganoderma sinense.</title>
        <authorList>
            <person name="Zhu Y."/>
            <person name="Xu J."/>
            <person name="Sun C."/>
            <person name="Zhou S."/>
            <person name="Xu H."/>
            <person name="Nelson D.R."/>
            <person name="Qian J."/>
            <person name="Song J."/>
            <person name="Luo H."/>
            <person name="Xiang L."/>
            <person name="Li Y."/>
            <person name="Xu Z."/>
            <person name="Ji A."/>
            <person name="Wang L."/>
            <person name="Lu S."/>
            <person name="Hayward A."/>
            <person name="Sun W."/>
            <person name="Li X."/>
            <person name="Schwartz D.C."/>
            <person name="Wang Y."/>
            <person name="Chen S."/>
        </authorList>
    </citation>
    <scope>NUCLEOTIDE SEQUENCE [LARGE SCALE GENOMIC DNA]</scope>
    <source>
        <strain evidence="5 6">ZZ0214-1</strain>
    </source>
</reference>
<dbReference type="EMBL" id="AYKW01000007">
    <property type="protein sequence ID" value="PIL33401.1"/>
    <property type="molecule type" value="Genomic_DNA"/>
</dbReference>
<evidence type="ECO:0000313" key="5">
    <source>
        <dbReference type="EMBL" id="PIL33401.1"/>
    </source>
</evidence>
<dbReference type="InterPro" id="IPR002088">
    <property type="entry name" value="Prenyl_trans_a"/>
</dbReference>
<dbReference type="PANTHER" id="PTHR11129:SF3">
    <property type="entry name" value="PROTEIN PRENYLTRANSFERASE ALPHA SUBUNIT REPEAT-CONTAINING PROTEIN 1"/>
    <property type="match status" value="1"/>
</dbReference>
<evidence type="ECO:0000256" key="2">
    <source>
        <dbReference type="ARBA" id="ARBA00022602"/>
    </source>
</evidence>
<dbReference type="PANTHER" id="PTHR11129">
    <property type="entry name" value="PROTEIN FARNESYLTRANSFERASE ALPHA SUBUNIT/RAB GERANYLGERANYL TRANSFERASE ALPHA SUBUNIT"/>
    <property type="match status" value="1"/>
</dbReference>
<evidence type="ECO:0000313" key="6">
    <source>
        <dbReference type="Proteomes" id="UP000230002"/>
    </source>
</evidence>
<organism evidence="5 6">
    <name type="scientific">Ganoderma sinense ZZ0214-1</name>
    <dbReference type="NCBI Taxonomy" id="1077348"/>
    <lineage>
        <taxon>Eukaryota</taxon>
        <taxon>Fungi</taxon>
        <taxon>Dikarya</taxon>
        <taxon>Basidiomycota</taxon>
        <taxon>Agaricomycotina</taxon>
        <taxon>Agaricomycetes</taxon>
        <taxon>Polyporales</taxon>
        <taxon>Polyporaceae</taxon>
        <taxon>Ganoderma</taxon>
    </lineage>
</organism>
<keyword evidence="2" id="KW-0637">Prenyltransferase</keyword>
<keyword evidence="3" id="KW-0808">Transferase</keyword>
<evidence type="ECO:0000256" key="1">
    <source>
        <dbReference type="ARBA" id="ARBA00006734"/>
    </source>
</evidence>
<keyword evidence="6" id="KW-1185">Reference proteome</keyword>
<dbReference type="PROSITE" id="PS51147">
    <property type="entry name" value="PFTA"/>
    <property type="match status" value="1"/>
</dbReference>
<dbReference type="Pfam" id="PF01239">
    <property type="entry name" value="PPTA"/>
    <property type="match status" value="1"/>
</dbReference>
<name>A0A2G8SI21_9APHY</name>
<dbReference type="Gene3D" id="1.25.40.120">
    <property type="entry name" value="Protein prenylyltransferase"/>
    <property type="match status" value="1"/>
</dbReference>
<proteinExistence type="inferred from homology"/>
<dbReference type="OrthoDB" id="1924260at2759"/>
<dbReference type="Proteomes" id="UP000230002">
    <property type="component" value="Unassembled WGS sequence"/>
</dbReference>
<dbReference type="AlphaFoldDB" id="A0A2G8SI21"/>
<gene>
    <name evidence="5" type="ORF">GSI_04022</name>
</gene>
<evidence type="ECO:0000256" key="3">
    <source>
        <dbReference type="ARBA" id="ARBA00022679"/>
    </source>
</evidence>
<evidence type="ECO:0008006" key="7">
    <source>
        <dbReference type="Google" id="ProtNLM"/>
    </source>
</evidence>